<dbReference type="SUPFAM" id="SSF51735">
    <property type="entry name" value="NAD(P)-binding Rossmann-fold domains"/>
    <property type="match status" value="1"/>
</dbReference>
<dbReference type="Proteomes" id="UP001141259">
    <property type="component" value="Unassembled WGS sequence"/>
</dbReference>
<evidence type="ECO:0000313" key="9">
    <source>
        <dbReference type="Proteomes" id="UP001141259"/>
    </source>
</evidence>
<dbReference type="PIRSF" id="PIRSF000105">
    <property type="entry name" value="HCDH"/>
    <property type="match status" value="1"/>
</dbReference>
<dbReference type="EMBL" id="JANYMP010000003">
    <property type="protein sequence ID" value="MCS7476764.1"/>
    <property type="molecule type" value="Genomic_DNA"/>
</dbReference>
<comment type="pathway">
    <text evidence="1">Lipid metabolism; butanoate metabolism.</text>
</comment>
<gene>
    <name evidence="8" type="ORF">NZH93_07850</name>
</gene>
<name>A0A9X2VI18_9PSEU</name>
<evidence type="ECO:0000259" key="7">
    <source>
        <dbReference type="Pfam" id="PF02737"/>
    </source>
</evidence>
<feature type="binding site" evidence="5">
    <location>
        <position position="90"/>
    </location>
    <ligand>
        <name>NAD(+)</name>
        <dbReference type="ChEBI" id="CHEBI:57540"/>
    </ligand>
</feature>
<dbReference type="RefSeq" id="WP_259622279.1">
    <property type="nucleotide sequence ID" value="NZ_JANYMP010000003.1"/>
</dbReference>
<dbReference type="InterPro" id="IPR013328">
    <property type="entry name" value="6PGD_dom2"/>
</dbReference>
<dbReference type="SUPFAM" id="SSF48179">
    <property type="entry name" value="6-phosphogluconate dehydrogenase C-terminal domain-like"/>
    <property type="match status" value="1"/>
</dbReference>
<dbReference type="InterPro" id="IPR006108">
    <property type="entry name" value="3HC_DH_C"/>
</dbReference>
<feature type="binding site" evidence="5">
    <location>
        <position position="112"/>
    </location>
    <ligand>
        <name>NAD(+)</name>
        <dbReference type="ChEBI" id="CHEBI:57540"/>
    </ligand>
</feature>
<keyword evidence="3" id="KW-0560">Oxidoreductase</keyword>
<feature type="binding site" evidence="5">
    <location>
        <position position="85"/>
    </location>
    <ligand>
        <name>NAD(+)</name>
        <dbReference type="ChEBI" id="CHEBI:57540"/>
    </ligand>
</feature>
<dbReference type="GO" id="GO:0070403">
    <property type="term" value="F:NAD+ binding"/>
    <property type="evidence" value="ECO:0007669"/>
    <property type="project" value="InterPro"/>
</dbReference>
<comment type="similarity">
    <text evidence="2">Belongs to the 3-hydroxyacyl-CoA dehydrogenase family.</text>
</comment>
<dbReference type="PANTHER" id="PTHR48075">
    <property type="entry name" value="3-HYDROXYACYL-COA DEHYDROGENASE FAMILY PROTEIN"/>
    <property type="match status" value="1"/>
</dbReference>
<evidence type="ECO:0000256" key="3">
    <source>
        <dbReference type="ARBA" id="ARBA00023002"/>
    </source>
</evidence>
<feature type="domain" description="3-hydroxyacyl-CoA dehydrogenase NAD binding" evidence="7">
    <location>
        <begin position="2"/>
        <end position="176"/>
    </location>
</feature>
<evidence type="ECO:0000256" key="1">
    <source>
        <dbReference type="ARBA" id="ARBA00005086"/>
    </source>
</evidence>
<proteinExistence type="inferred from homology"/>
<organism evidence="8 9">
    <name type="scientific">Umezawaea endophytica</name>
    <dbReference type="NCBI Taxonomy" id="1654476"/>
    <lineage>
        <taxon>Bacteria</taxon>
        <taxon>Bacillati</taxon>
        <taxon>Actinomycetota</taxon>
        <taxon>Actinomycetes</taxon>
        <taxon>Pseudonocardiales</taxon>
        <taxon>Pseudonocardiaceae</taxon>
        <taxon>Umezawaea</taxon>
    </lineage>
</organism>
<dbReference type="InterPro" id="IPR022694">
    <property type="entry name" value="3-OHacyl-CoA_DH"/>
</dbReference>
<feature type="binding site" evidence="5">
    <location>
        <position position="29"/>
    </location>
    <ligand>
        <name>NAD(+)</name>
        <dbReference type="ChEBI" id="CHEBI:57540"/>
    </ligand>
</feature>
<feature type="binding site" evidence="5">
    <location>
        <position position="136"/>
    </location>
    <ligand>
        <name>NAD(+)</name>
        <dbReference type="ChEBI" id="CHEBI:57540"/>
    </ligand>
</feature>
<keyword evidence="5" id="KW-0520">NAD</keyword>
<dbReference type="InterPro" id="IPR008927">
    <property type="entry name" value="6-PGluconate_DH-like_C_sf"/>
</dbReference>
<feature type="binding site" evidence="5">
    <location>
        <begin position="6"/>
        <end position="11"/>
    </location>
    <ligand>
        <name>NAD(+)</name>
        <dbReference type="ChEBI" id="CHEBI:57540"/>
    </ligand>
</feature>
<dbReference type="InterPro" id="IPR036291">
    <property type="entry name" value="NAD(P)-bd_dom_sf"/>
</dbReference>
<evidence type="ECO:0000256" key="2">
    <source>
        <dbReference type="ARBA" id="ARBA00009463"/>
    </source>
</evidence>
<dbReference type="Pfam" id="PF02737">
    <property type="entry name" value="3HCDH_N"/>
    <property type="match status" value="1"/>
</dbReference>
<dbReference type="AlphaFoldDB" id="A0A9X2VI18"/>
<evidence type="ECO:0000259" key="6">
    <source>
        <dbReference type="Pfam" id="PF00725"/>
    </source>
</evidence>
<evidence type="ECO:0000256" key="4">
    <source>
        <dbReference type="PIRSR" id="PIRSR000105-1"/>
    </source>
</evidence>
<evidence type="ECO:0000313" key="8">
    <source>
        <dbReference type="EMBL" id="MCS7476764.1"/>
    </source>
</evidence>
<evidence type="ECO:0000256" key="5">
    <source>
        <dbReference type="PIRSR" id="PIRSR000105-2"/>
    </source>
</evidence>
<reference evidence="8" key="1">
    <citation type="submission" date="2022-08" db="EMBL/GenBank/DDBJ databases">
        <authorList>
            <person name="Tistechok S."/>
            <person name="Samborskyy M."/>
            <person name="Roman I."/>
        </authorList>
    </citation>
    <scope>NUCLEOTIDE SEQUENCE</scope>
    <source>
        <strain evidence="8">DSM 103496</strain>
    </source>
</reference>
<dbReference type="Pfam" id="PF00725">
    <property type="entry name" value="3HCDH"/>
    <property type="match status" value="1"/>
</dbReference>
<feature type="binding site" evidence="5">
    <location>
        <position position="267"/>
    </location>
    <ligand>
        <name>NAD(+)</name>
        <dbReference type="ChEBI" id="CHEBI:57540"/>
    </ligand>
</feature>
<feature type="site" description="Important for catalytic activity" evidence="4">
    <location>
        <position position="133"/>
    </location>
</feature>
<protein>
    <submittedName>
        <fullName evidence="8">3-hydroxyacyl-CoA dehydrogenase family protein</fullName>
    </submittedName>
</protein>
<comment type="caution">
    <text evidence="8">The sequence shown here is derived from an EMBL/GenBank/DDBJ whole genome shotgun (WGS) entry which is preliminary data.</text>
</comment>
<sequence>MIAVLGAGVMGTAIATLAIGHGVPVTLVDTDADKLAAAEQSVRRQLRGARLVGAMPRSGPVGELTRTGDLDDVAGASAVIEAVTELPDLKAKVLAAVSSIVAPGTLLLTNTSAIPVDELASAVDRPEDVAGAHFMNPPYLIRMVEVIRGPRTSEAAMAAVRDLLGALDRDHVTVGDGPGFVINRVLQRTINEAARIVGEGIATPEDVDALFQGCLGHRTGPLATADLIGLDNVVDSLRVLHERTGDAGYAPCDLLLAKVHEGRFGRKTGQGFYDHGGAQS</sequence>
<dbReference type="InterPro" id="IPR006176">
    <property type="entry name" value="3-OHacyl-CoA_DH_NAD-bd"/>
</dbReference>
<feature type="domain" description="3-hydroxyacyl-CoA dehydrogenase C-terminal" evidence="6">
    <location>
        <begin position="179"/>
        <end position="274"/>
    </location>
</feature>
<dbReference type="GO" id="GO:0006631">
    <property type="term" value="P:fatty acid metabolic process"/>
    <property type="evidence" value="ECO:0007669"/>
    <property type="project" value="InterPro"/>
</dbReference>
<dbReference type="Gene3D" id="3.40.50.720">
    <property type="entry name" value="NAD(P)-binding Rossmann-like Domain"/>
    <property type="match status" value="1"/>
</dbReference>
<dbReference type="PANTHER" id="PTHR48075:SF5">
    <property type="entry name" value="3-HYDROXYBUTYRYL-COA DEHYDROGENASE"/>
    <property type="match status" value="1"/>
</dbReference>
<accession>A0A9X2VI18</accession>
<dbReference type="GO" id="GO:0016616">
    <property type="term" value="F:oxidoreductase activity, acting on the CH-OH group of donors, NAD or NADP as acceptor"/>
    <property type="evidence" value="ECO:0007669"/>
    <property type="project" value="InterPro"/>
</dbReference>
<keyword evidence="9" id="KW-1185">Reference proteome</keyword>
<dbReference type="Gene3D" id="1.10.1040.10">
    <property type="entry name" value="N-(1-d-carboxylethyl)-l-norvaline Dehydrogenase, domain 2"/>
    <property type="match status" value="1"/>
</dbReference>